<sequence>MHDVVEVNGLRFPTVRQASGQPSPMLTRNEKEVQSCAP</sequence>
<keyword evidence="3" id="KW-1185">Reference proteome</keyword>
<dbReference type="Proteomes" id="UP000583800">
    <property type="component" value="Unassembled WGS sequence"/>
</dbReference>
<gene>
    <name evidence="2" type="ORF">FHU36_007821</name>
</gene>
<name>A0A7X0C9V6_9ACTN</name>
<reference evidence="2 3" key="1">
    <citation type="submission" date="2020-08" db="EMBL/GenBank/DDBJ databases">
        <title>Sequencing the genomes of 1000 actinobacteria strains.</title>
        <authorList>
            <person name="Klenk H.-P."/>
        </authorList>
    </citation>
    <scope>NUCLEOTIDE SEQUENCE [LARGE SCALE GENOMIC DNA]</scope>
    <source>
        <strain evidence="2 3">DSM 45913</strain>
    </source>
</reference>
<feature type="region of interest" description="Disordered" evidence="1">
    <location>
        <begin position="15"/>
        <end position="38"/>
    </location>
</feature>
<organism evidence="2 3">
    <name type="scientific">Nonomuraea muscovyensis</name>
    <dbReference type="NCBI Taxonomy" id="1124761"/>
    <lineage>
        <taxon>Bacteria</taxon>
        <taxon>Bacillati</taxon>
        <taxon>Actinomycetota</taxon>
        <taxon>Actinomycetes</taxon>
        <taxon>Streptosporangiales</taxon>
        <taxon>Streptosporangiaceae</taxon>
        <taxon>Nonomuraea</taxon>
    </lineage>
</organism>
<dbReference type="EMBL" id="JACHJB010000004">
    <property type="protein sequence ID" value="MBB6351238.1"/>
    <property type="molecule type" value="Genomic_DNA"/>
</dbReference>
<protein>
    <submittedName>
        <fullName evidence="2">Uncharacterized protein</fullName>
    </submittedName>
</protein>
<accession>A0A7X0C9V6</accession>
<feature type="compositionally biased region" description="Polar residues" evidence="1">
    <location>
        <begin position="16"/>
        <end position="26"/>
    </location>
</feature>
<proteinExistence type="predicted"/>
<dbReference type="AlphaFoldDB" id="A0A7X0C9V6"/>
<evidence type="ECO:0000256" key="1">
    <source>
        <dbReference type="SAM" id="MobiDB-lite"/>
    </source>
</evidence>
<comment type="caution">
    <text evidence="2">The sequence shown here is derived from an EMBL/GenBank/DDBJ whole genome shotgun (WGS) entry which is preliminary data.</text>
</comment>
<evidence type="ECO:0000313" key="2">
    <source>
        <dbReference type="EMBL" id="MBB6351238.1"/>
    </source>
</evidence>
<evidence type="ECO:0000313" key="3">
    <source>
        <dbReference type="Proteomes" id="UP000583800"/>
    </source>
</evidence>
<feature type="compositionally biased region" description="Basic and acidic residues" evidence="1">
    <location>
        <begin position="28"/>
        <end position="38"/>
    </location>
</feature>